<dbReference type="AlphaFoldDB" id="X1PFN3"/>
<proteinExistence type="predicted"/>
<comment type="caution">
    <text evidence="1">The sequence shown here is derived from an EMBL/GenBank/DDBJ whole genome shotgun (WGS) entry which is preliminary data.</text>
</comment>
<reference evidence="1" key="1">
    <citation type="journal article" date="2014" name="Front. Microbiol.">
        <title>High frequency of phylogenetically diverse reductive dehalogenase-homologous genes in deep subseafloor sedimentary metagenomes.</title>
        <authorList>
            <person name="Kawai M."/>
            <person name="Futagami T."/>
            <person name="Toyoda A."/>
            <person name="Takaki Y."/>
            <person name="Nishi S."/>
            <person name="Hori S."/>
            <person name="Arai W."/>
            <person name="Tsubouchi T."/>
            <person name="Morono Y."/>
            <person name="Uchiyama I."/>
            <person name="Ito T."/>
            <person name="Fujiyama A."/>
            <person name="Inagaki F."/>
            <person name="Takami H."/>
        </authorList>
    </citation>
    <scope>NUCLEOTIDE SEQUENCE</scope>
    <source>
        <strain evidence="1">Expedition CK06-06</strain>
    </source>
</reference>
<gene>
    <name evidence="1" type="ORF">S06H3_34404</name>
</gene>
<sequence>MKQMKNCVVAKEDILNLIDRKIREGKEVVAPVKQENQAKLVVV</sequence>
<accession>X1PFN3</accession>
<organism evidence="1">
    <name type="scientific">marine sediment metagenome</name>
    <dbReference type="NCBI Taxonomy" id="412755"/>
    <lineage>
        <taxon>unclassified sequences</taxon>
        <taxon>metagenomes</taxon>
        <taxon>ecological metagenomes</taxon>
    </lineage>
</organism>
<dbReference type="EMBL" id="BARV01020650">
    <property type="protein sequence ID" value="GAI29699.1"/>
    <property type="molecule type" value="Genomic_DNA"/>
</dbReference>
<name>X1PFN3_9ZZZZ</name>
<protein>
    <submittedName>
        <fullName evidence="1">Uncharacterized protein</fullName>
    </submittedName>
</protein>
<evidence type="ECO:0000313" key="1">
    <source>
        <dbReference type="EMBL" id="GAI29699.1"/>
    </source>
</evidence>